<reference evidence="1 2" key="1">
    <citation type="submission" date="2020-04" db="EMBL/GenBank/DDBJ databases">
        <title>Draft genome of Pyxidicoccus fallax type strain.</title>
        <authorList>
            <person name="Whitworth D.E."/>
        </authorList>
    </citation>
    <scope>NUCLEOTIDE SEQUENCE [LARGE SCALE GENOMIC DNA]</scope>
    <source>
        <strain evidence="1 2">DSM 14698</strain>
    </source>
</reference>
<dbReference type="Proteomes" id="UP000518300">
    <property type="component" value="Unassembled WGS sequence"/>
</dbReference>
<gene>
    <name evidence="1" type="ORF">HG543_33560</name>
</gene>
<evidence type="ECO:0000313" key="2">
    <source>
        <dbReference type="Proteomes" id="UP000518300"/>
    </source>
</evidence>
<dbReference type="AlphaFoldDB" id="A0A848LPF6"/>
<evidence type="ECO:0000313" key="1">
    <source>
        <dbReference type="EMBL" id="NMO19767.1"/>
    </source>
</evidence>
<organism evidence="1 2">
    <name type="scientific">Pyxidicoccus fallax</name>
    <dbReference type="NCBI Taxonomy" id="394095"/>
    <lineage>
        <taxon>Bacteria</taxon>
        <taxon>Pseudomonadati</taxon>
        <taxon>Myxococcota</taxon>
        <taxon>Myxococcia</taxon>
        <taxon>Myxococcales</taxon>
        <taxon>Cystobacterineae</taxon>
        <taxon>Myxococcaceae</taxon>
        <taxon>Pyxidicoccus</taxon>
    </lineage>
</organism>
<dbReference type="Pfam" id="PF09536">
    <property type="entry name" value="DUF2378"/>
    <property type="match status" value="1"/>
</dbReference>
<accession>A0A848LPF6</accession>
<dbReference type="InterPro" id="IPR011751">
    <property type="entry name" value="Mxa_paralog_2265"/>
</dbReference>
<keyword evidence="2" id="KW-1185">Reference proteome</keyword>
<dbReference type="EMBL" id="JABBJJ010000204">
    <property type="protein sequence ID" value="NMO19767.1"/>
    <property type="molecule type" value="Genomic_DNA"/>
</dbReference>
<dbReference type="NCBIfam" id="TIGR02265">
    <property type="entry name" value="Mxa_TIGR02265"/>
    <property type="match status" value="1"/>
</dbReference>
<name>A0A848LPF6_9BACT</name>
<sequence>MVRAVMFEALFLHGVRATEALEEAMRAEGVDLRALKPEYPWVTYNRCVDLTWKHLFPDLSAEQGRRELGRAFVRGFTRTLLGGAVVAGQPVLGPARYLKRFPDHLRLDSSRLRVTPIQVGERAFRMEFRNEIPVTPDFMVGVLEEGLRLTRTEANFTVERHSPMSFDLHIAW</sequence>
<protein>
    <submittedName>
        <fullName evidence="1">DUF2378 family protein</fullName>
    </submittedName>
</protein>
<comment type="caution">
    <text evidence="1">The sequence shown here is derived from an EMBL/GenBank/DDBJ whole genome shotgun (WGS) entry which is preliminary data.</text>
</comment>
<proteinExistence type="predicted"/>